<organism evidence="4 5">
    <name type="scientific">Penicillium argentinense</name>
    <dbReference type="NCBI Taxonomy" id="1131581"/>
    <lineage>
        <taxon>Eukaryota</taxon>
        <taxon>Fungi</taxon>
        <taxon>Dikarya</taxon>
        <taxon>Ascomycota</taxon>
        <taxon>Pezizomycotina</taxon>
        <taxon>Eurotiomycetes</taxon>
        <taxon>Eurotiomycetidae</taxon>
        <taxon>Eurotiales</taxon>
        <taxon>Aspergillaceae</taxon>
        <taxon>Penicillium</taxon>
    </lineage>
</organism>
<dbReference type="AlphaFoldDB" id="A0A9W9FN82"/>
<keyword evidence="5" id="KW-1185">Reference proteome</keyword>
<feature type="chain" id="PRO_5040855063" evidence="3">
    <location>
        <begin position="23"/>
        <end position="239"/>
    </location>
</feature>
<keyword evidence="1" id="KW-0378">Hydrolase</keyword>
<dbReference type="InterPro" id="IPR029058">
    <property type="entry name" value="AB_hydrolase_fold"/>
</dbReference>
<reference evidence="4" key="1">
    <citation type="submission" date="2022-11" db="EMBL/GenBank/DDBJ databases">
        <authorList>
            <person name="Petersen C."/>
        </authorList>
    </citation>
    <scope>NUCLEOTIDE SEQUENCE</scope>
    <source>
        <strain evidence="4">IBT 30761</strain>
    </source>
</reference>
<protein>
    <submittedName>
        <fullName evidence="4">Cutinase</fullName>
    </submittedName>
</protein>
<dbReference type="GO" id="GO:0017000">
    <property type="term" value="P:antibiotic biosynthetic process"/>
    <property type="evidence" value="ECO:0007669"/>
    <property type="project" value="UniProtKB-ARBA"/>
</dbReference>
<dbReference type="Gene3D" id="3.40.50.1820">
    <property type="entry name" value="alpha/beta hydrolase"/>
    <property type="match status" value="1"/>
</dbReference>
<gene>
    <name evidence="4" type="ORF">N7532_003554</name>
</gene>
<evidence type="ECO:0000313" key="4">
    <source>
        <dbReference type="EMBL" id="KAJ5103025.1"/>
    </source>
</evidence>
<keyword evidence="2" id="KW-1015">Disulfide bond</keyword>
<feature type="signal peptide" evidence="3">
    <location>
        <begin position="1"/>
        <end position="22"/>
    </location>
</feature>
<proteinExistence type="predicted"/>
<dbReference type="OrthoDB" id="2586582at2759"/>
<dbReference type="Pfam" id="PF01083">
    <property type="entry name" value="Cutinase"/>
    <property type="match status" value="1"/>
</dbReference>
<name>A0A9W9FN82_9EURO</name>
<evidence type="ECO:0000256" key="1">
    <source>
        <dbReference type="ARBA" id="ARBA00022801"/>
    </source>
</evidence>
<dbReference type="GeneID" id="81355027"/>
<dbReference type="SMART" id="SM01110">
    <property type="entry name" value="Cutinase"/>
    <property type="match status" value="1"/>
</dbReference>
<dbReference type="GO" id="GO:0052689">
    <property type="term" value="F:carboxylic ester hydrolase activity"/>
    <property type="evidence" value="ECO:0007669"/>
    <property type="project" value="UniProtKB-ARBA"/>
</dbReference>
<reference evidence="4" key="2">
    <citation type="journal article" date="2023" name="IMA Fungus">
        <title>Comparative genomic study of the Penicillium genus elucidates a diverse pangenome and 15 lateral gene transfer events.</title>
        <authorList>
            <person name="Petersen C."/>
            <person name="Sorensen T."/>
            <person name="Nielsen M.R."/>
            <person name="Sondergaard T.E."/>
            <person name="Sorensen J.L."/>
            <person name="Fitzpatrick D.A."/>
            <person name="Frisvad J.C."/>
            <person name="Nielsen K.L."/>
        </authorList>
    </citation>
    <scope>NUCLEOTIDE SEQUENCE</scope>
    <source>
        <strain evidence="4">IBT 30761</strain>
    </source>
</reference>
<accession>A0A9W9FN82</accession>
<dbReference type="PANTHER" id="PTHR33630:SF9">
    <property type="entry name" value="CUTINASE 4"/>
    <property type="match status" value="1"/>
</dbReference>
<dbReference type="EMBL" id="JAPQKI010000004">
    <property type="protein sequence ID" value="KAJ5103025.1"/>
    <property type="molecule type" value="Genomic_DNA"/>
</dbReference>
<dbReference type="PANTHER" id="PTHR33630">
    <property type="entry name" value="CUTINASE RV1984C-RELATED-RELATED"/>
    <property type="match status" value="1"/>
</dbReference>
<evidence type="ECO:0000256" key="2">
    <source>
        <dbReference type="ARBA" id="ARBA00023157"/>
    </source>
</evidence>
<evidence type="ECO:0000256" key="3">
    <source>
        <dbReference type="SAM" id="SignalP"/>
    </source>
</evidence>
<keyword evidence="3" id="KW-0732">Signal</keyword>
<dbReference type="Proteomes" id="UP001149074">
    <property type="component" value="Unassembled WGS sequence"/>
</dbReference>
<sequence length="239" mass="24866">MVLLYYNNLISFGLLAASFASAAPLSVHDSKKQPDNCAPVHLFVARGTSESPGDGSIGSLAQLVLQENPEATQEAIDYPAAPFPFYITDVSIGIKAVTNQFMHYTSLCPNSTLVFIGYSQGAQIMLDALCGSGGPLKGGTGSPTITKSQGKNIAAVVGYGDPGHVAGESWDQGTAKADGIFARPAGACNAWANNIHSYCDAGDPYCAGGSNQTIHLQYTHKYNSAASQWVNGQIVSASA</sequence>
<comment type="caution">
    <text evidence="4">The sequence shown here is derived from an EMBL/GenBank/DDBJ whole genome shotgun (WGS) entry which is preliminary data.</text>
</comment>
<dbReference type="InterPro" id="IPR000675">
    <property type="entry name" value="Cutinase/axe"/>
</dbReference>
<dbReference type="RefSeq" id="XP_056476405.1">
    <property type="nucleotide sequence ID" value="XM_056616048.1"/>
</dbReference>
<dbReference type="SUPFAM" id="SSF53474">
    <property type="entry name" value="alpha/beta-Hydrolases"/>
    <property type="match status" value="1"/>
</dbReference>
<evidence type="ECO:0000313" key="5">
    <source>
        <dbReference type="Proteomes" id="UP001149074"/>
    </source>
</evidence>
<dbReference type="GO" id="GO:0072330">
    <property type="term" value="P:monocarboxylic acid biosynthetic process"/>
    <property type="evidence" value="ECO:0007669"/>
    <property type="project" value="UniProtKB-ARBA"/>
</dbReference>